<dbReference type="Proteomes" id="UP000195557">
    <property type="component" value="Unassembled WGS sequence"/>
</dbReference>
<proteinExistence type="predicted"/>
<dbReference type="PRINTS" id="PR00050">
    <property type="entry name" value="COLDSHOCK"/>
</dbReference>
<dbReference type="InterPro" id="IPR012340">
    <property type="entry name" value="NA-bd_OB-fold"/>
</dbReference>
<dbReference type="PANTHER" id="PTHR46565:SF20">
    <property type="entry name" value="COLD SHOCK DOMAIN-CONTAINING PROTEIN 4"/>
    <property type="match status" value="1"/>
</dbReference>
<dbReference type="EMBL" id="KZ155776">
    <property type="protein sequence ID" value="OUS48075.1"/>
    <property type="molecule type" value="Genomic_DNA"/>
</dbReference>
<reference evidence="2" key="1">
    <citation type="submission" date="2017-04" db="EMBL/GenBank/DDBJ databases">
        <title>Population genomics of picophytoplankton unveils novel chromosome hypervariability.</title>
        <authorList>
            <consortium name="DOE Joint Genome Institute"/>
            <person name="Blanc-Mathieu R."/>
            <person name="Krasovec M."/>
            <person name="Hebrard M."/>
            <person name="Yau S."/>
            <person name="Desgranges E."/>
            <person name="Martin J."/>
            <person name="Schackwitz W."/>
            <person name="Kuo A."/>
            <person name="Salin G."/>
            <person name="Donnadieu C."/>
            <person name="Desdevises Y."/>
            <person name="Sanchez-Ferandin S."/>
            <person name="Moreau H."/>
            <person name="Rivals E."/>
            <person name="Grigoriev I.V."/>
            <person name="Grimsley N."/>
            <person name="Eyre-Walker A."/>
            <person name="Piganeau G."/>
        </authorList>
    </citation>
    <scope>NUCLEOTIDE SEQUENCE [LARGE SCALE GENOMIC DNA]</scope>
    <source>
        <strain evidence="2">RCC 1115</strain>
    </source>
</reference>
<dbReference type="eggNOG" id="KOG3070">
    <property type="taxonomic scope" value="Eukaryota"/>
</dbReference>
<gene>
    <name evidence="2" type="ORF">BE221DRAFT_204189</name>
</gene>
<dbReference type="Pfam" id="PF00313">
    <property type="entry name" value="CSD"/>
    <property type="match status" value="1"/>
</dbReference>
<dbReference type="SUPFAM" id="SSF50249">
    <property type="entry name" value="Nucleic acid-binding proteins"/>
    <property type="match status" value="1"/>
</dbReference>
<dbReference type="SMART" id="SM00357">
    <property type="entry name" value="CSP"/>
    <property type="match status" value="1"/>
</dbReference>
<name>A0A1Y5IM99_OSTTA</name>
<sequence>MSNARARASGTVKWFNCTRGFGYITPSDGSEDVFVHQSALTMDGFRSCWEHCGVPEENFGKSFFSGRAAKRD</sequence>
<feature type="domain" description="CSD" evidence="1">
    <location>
        <begin position="7"/>
        <end position="72"/>
    </location>
</feature>
<protein>
    <submittedName>
        <fullName evidence="2">Cold-shock' DNA-binding domain-domain-containing protein</fullName>
    </submittedName>
</protein>
<dbReference type="InterPro" id="IPR002059">
    <property type="entry name" value="CSP_DNA-bd"/>
</dbReference>
<evidence type="ECO:0000313" key="2">
    <source>
        <dbReference type="EMBL" id="OUS48075.1"/>
    </source>
</evidence>
<evidence type="ECO:0000259" key="1">
    <source>
        <dbReference type="PROSITE" id="PS51857"/>
    </source>
</evidence>
<accession>A0A1Y5IM99</accession>
<dbReference type="InterPro" id="IPR011129">
    <property type="entry name" value="CSD"/>
</dbReference>
<dbReference type="PROSITE" id="PS51857">
    <property type="entry name" value="CSD_2"/>
    <property type="match status" value="1"/>
</dbReference>
<dbReference type="PANTHER" id="PTHR46565">
    <property type="entry name" value="COLD SHOCK DOMAIN PROTEIN 2"/>
    <property type="match status" value="1"/>
</dbReference>
<organism evidence="2">
    <name type="scientific">Ostreococcus tauri</name>
    <name type="common">Marine green alga</name>
    <dbReference type="NCBI Taxonomy" id="70448"/>
    <lineage>
        <taxon>Eukaryota</taxon>
        <taxon>Viridiplantae</taxon>
        <taxon>Chlorophyta</taxon>
        <taxon>Mamiellophyceae</taxon>
        <taxon>Mamiellales</taxon>
        <taxon>Bathycoccaceae</taxon>
        <taxon>Ostreococcus</taxon>
    </lineage>
</organism>
<dbReference type="AlphaFoldDB" id="A0A1Y5IM99"/>
<dbReference type="CDD" id="cd04458">
    <property type="entry name" value="CSP_CDS"/>
    <property type="match status" value="1"/>
</dbReference>
<keyword evidence="2" id="KW-0238">DNA-binding</keyword>
<dbReference type="GO" id="GO:0003677">
    <property type="term" value="F:DNA binding"/>
    <property type="evidence" value="ECO:0007669"/>
    <property type="project" value="UniProtKB-KW"/>
</dbReference>
<dbReference type="Gene3D" id="2.40.50.140">
    <property type="entry name" value="Nucleic acid-binding proteins"/>
    <property type="match status" value="1"/>
</dbReference>